<gene>
    <name evidence="3" type="ORF">SJ2017_2399</name>
</gene>
<evidence type="ECO:0000256" key="2">
    <source>
        <dbReference type="HAMAP-Rule" id="MF_00489"/>
    </source>
</evidence>
<name>A0ABM6JKX7_9GAMM</name>
<sequence>MSHKIWVDADACPNPVKDMLFRAADRKTIPLVLVANQLIRVPASPNISVVRVSSGFDEADNYIVEQLNAGDLVITGDIPLAADAIDKGAVVFNPRGDIYTVDNIKQRLTMRDFMEELRSSGVHTTGPNSFSQADKHAFAQALDKWLSRL</sequence>
<comment type="similarity">
    <text evidence="1 2">Belongs to the UPF0178 family.</text>
</comment>
<dbReference type="HAMAP" id="MF_00489">
    <property type="entry name" value="UPF0178"/>
    <property type="match status" value="1"/>
</dbReference>
<keyword evidence="4" id="KW-1185">Reference proteome</keyword>
<evidence type="ECO:0000313" key="3">
    <source>
        <dbReference type="EMBL" id="ARD22689.1"/>
    </source>
</evidence>
<dbReference type="PANTHER" id="PTHR35146:SF1">
    <property type="entry name" value="UPF0178 PROTEIN YAII"/>
    <property type="match status" value="1"/>
</dbReference>
<dbReference type="CDD" id="cd18720">
    <property type="entry name" value="PIN_YqxD-like"/>
    <property type="match status" value="1"/>
</dbReference>
<dbReference type="PANTHER" id="PTHR35146">
    <property type="entry name" value="UPF0178 PROTEIN YAII"/>
    <property type="match status" value="1"/>
</dbReference>
<dbReference type="Pfam" id="PF02639">
    <property type="entry name" value="DUF188"/>
    <property type="match status" value="1"/>
</dbReference>
<organism evidence="3 4">
    <name type="scientific">Shewanella japonica</name>
    <dbReference type="NCBI Taxonomy" id="93973"/>
    <lineage>
        <taxon>Bacteria</taxon>
        <taxon>Pseudomonadati</taxon>
        <taxon>Pseudomonadota</taxon>
        <taxon>Gammaproteobacteria</taxon>
        <taxon>Alteromonadales</taxon>
        <taxon>Shewanellaceae</taxon>
        <taxon>Shewanella</taxon>
    </lineage>
</organism>
<evidence type="ECO:0000313" key="4">
    <source>
        <dbReference type="Proteomes" id="UP000191820"/>
    </source>
</evidence>
<dbReference type="EMBL" id="CP020472">
    <property type="protein sequence ID" value="ARD22689.1"/>
    <property type="molecule type" value="Genomic_DNA"/>
</dbReference>
<dbReference type="Proteomes" id="UP000191820">
    <property type="component" value="Chromosome"/>
</dbReference>
<reference evidence="3 4" key="1">
    <citation type="submission" date="2017-03" db="EMBL/GenBank/DDBJ databases">
        <title>Genome sequencing of Shewanella japonica KCTC 22435.</title>
        <authorList>
            <person name="Kim K.M."/>
        </authorList>
    </citation>
    <scope>NUCLEOTIDE SEQUENCE [LARGE SCALE GENOMIC DNA]</scope>
    <source>
        <strain evidence="3 4">KCTC 22435</strain>
    </source>
</reference>
<dbReference type="NCBIfam" id="NF001095">
    <property type="entry name" value="PRK00124.1"/>
    <property type="match status" value="1"/>
</dbReference>
<proteinExistence type="inferred from homology"/>
<accession>A0ABM6JKX7</accession>
<protein>
    <recommendedName>
        <fullName evidence="2">UPF0178 protein SJ2017_2399</fullName>
    </recommendedName>
</protein>
<dbReference type="InterPro" id="IPR003791">
    <property type="entry name" value="UPF0178"/>
</dbReference>
<dbReference type="RefSeq" id="WP_055023326.1">
    <property type="nucleotide sequence ID" value="NZ_CP020472.1"/>
</dbReference>
<evidence type="ECO:0000256" key="1">
    <source>
        <dbReference type="ARBA" id="ARBA00008522"/>
    </source>
</evidence>